<dbReference type="EMBL" id="JACHJK010000003">
    <property type="protein sequence ID" value="MBB5926464.1"/>
    <property type="molecule type" value="Genomic_DNA"/>
</dbReference>
<reference evidence="1 2" key="1">
    <citation type="submission" date="2020-08" db="EMBL/GenBank/DDBJ databases">
        <title>Genomic Encyclopedia of Type Strains, Phase III (KMG-III): the genomes of soil and plant-associated and newly described type strains.</title>
        <authorList>
            <person name="Whitman W."/>
        </authorList>
    </citation>
    <scope>NUCLEOTIDE SEQUENCE [LARGE SCALE GENOMIC DNA]</scope>
    <source>
        <strain evidence="1 2">CECT 3313</strain>
    </source>
</reference>
<proteinExistence type="predicted"/>
<gene>
    <name evidence="1" type="ORF">FHS34_001920</name>
</gene>
<keyword evidence="2" id="KW-1185">Reference proteome</keyword>
<dbReference type="AlphaFoldDB" id="A0A7W9PRD5"/>
<dbReference type="Proteomes" id="UP000585836">
    <property type="component" value="Unassembled WGS sequence"/>
</dbReference>
<protein>
    <submittedName>
        <fullName evidence="1">Uncharacterized protein</fullName>
    </submittedName>
</protein>
<evidence type="ECO:0000313" key="2">
    <source>
        <dbReference type="Proteomes" id="UP000585836"/>
    </source>
</evidence>
<name>A0A7W9PRD5_9ACTN</name>
<comment type="caution">
    <text evidence="1">The sequence shown here is derived from an EMBL/GenBank/DDBJ whole genome shotgun (WGS) entry which is preliminary data.</text>
</comment>
<evidence type="ECO:0000313" key="1">
    <source>
        <dbReference type="EMBL" id="MBB5926464.1"/>
    </source>
</evidence>
<sequence>MGDRLILKSFYNKNRILGGLDNGFTVRIIG</sequence>
<accession>A0A7W9PRD5</accession>
<organism evidence="1 2">
    <name type="scientific">Streptomyces echinatus</name>
    <dbReference type="NCBI Taxonomy" id="67293"/>
    <lineage>
        <taxon>Bacteria</taxon>
        <taxon>Bacillati</taxon>
        <taxon>Actinomycetota</taxon>
        <taxon>Actinomycetes</taxon>
        <taxon>Kitasatosporales</taxon>
        <taxon>Streptomycetaceae</taxon>
        <taxon>Streptomyces</taxon>
    </lineage>
</organism>